<proteinExistence type="inferred from homology"/>
<dbReference type="Proteomes" id="UP000829720">
    <property type="component" value="Unassembled WGS sequence"/>
</dbReference>
<reference evidence="3" key="1">
    <citation type="submission" date="2021-01" db="EMBL/GenBank/DDBJ databases">
        <authorList>
            <person name="Zahm M."/>
            <person name="Roques C."/>
            <person name="Cabau C."/>
            <person name="Klopp C."/>
            <person name="Donnadieu C."/>
            <person name="Jouanno E."/>
            <person name="Lampietro C."/>
            <person name="Louis A."/>
            <person name="Herpin A."/>
            <person name="Echchiki A."/>
            <person name="Berthelot C."/>
            <person name="Parey E."/>
            <person name="Roest-Crollius H."/>
            <person name="Braasch I."/>
            <person name="Postlethwait J."/>
            <person name="Bobe J."/>
            <person name="Montfort J."/>
            <person name="Bouchez O."/>
            <person name="Begum T."/>
            <person name="Mejri S."/>
            <person name="Adams A."/>
            <person name="Chen W.-J."/>
            <person name="Guiguen Y."/>
        </authorList>
    </citation>
    <scope>NUCLEOTIDE SEQUENCE</scope>
    <source>
        <tissue evidence="3">Blood</tissue>
    </source>
</reference>
<dbReference type="GO" id="GO:0005789">
    <property type="term" value="C:endoplasmic reticulum membrane"/>
    <property type="evidence" value="ECO:0007669"/>
    <property type="project" value="TreeGrafter"/>
</dbReference>
<dbReference type="GO" id="GO:0005886">
    <property type="term" value="C:plasma membrane"/>
    <property type="evidence" value="ECO:0007669"/>
    <property type="project" value="TreeGrafter"/>
</dbReference>
<organism evidence="3 4">
    <name type="scientific">Albula goreensis</name>
    <dbReference type="NCBI Taxonomy" id="1534307"/>
    <lineage>
        <taxon>Eukaryota</taxon>
        <taxon>Metazoa</taxon>
        <taxon>Chordata</taxon>
        <taxon>Craniata</taxon>
        <taxon>Vertebrata</taxon>
        <taxon>Euteleostomi</taxon>
        <taxon>Actinopterygii</taxon>
        <taxon>Neopterygii</taxon>
        <taxon>Teleostei</taxon>
        <taxon>Albuliformes</taxon>
        <taxon>Albulidae</taxon>
        <taxon>Albula</taxon>
    </lineage>
</organism>
<evidence type="ECO:0000313" key="3">
    <source>
        <dbReference type="EMBL" id="KAI1886507.1"/>
    </source>
</evidence>
<evidence type="ECO:0000313" key="4">
    <source>
        <dbReference type="Proteomes" id="UP000829720"/>
    </source>
</evidence>
<comment type="similarity">
    <text evidence="1">Belongs to the ATP-dependent AMP-binding enzyme family.</text>
</comment>
<dbReference type="GO" id="GO:0090434">
    <property type="term" value="F:oleoyl-CoA ligase activity"/>
    <property type="evidence" value="ECO:0007669"/>
    <property type="project" value="TreeGrafter"/>
</dbReference>
<accession>A0A8T3CS09</accession>
<dbReference type="GO" id="GO:0005743">
    <property type="term" value="C:mitochondrial inner membrane"/>
    <property type="evidence" value="ECO:0007669"/>
    <property type="project" value="TreeGrafter"/>
</dbReference>
<protein>
    <submittedName>
        <fullName evidence="3">Uncharacterized protein</fullName>
    </submittedName>
</protein>
<keyword evidence="2" id="KW-0436">Ligase</keyword>
<dbReference type="GO" id="GO:0044539">
    <property type="term" value="P:long-chain fatty acid import into cell"/>
    <property type="evidence" value="ECO:0007669"/>
    <property type="project" value="TreeGrafter"/>
</dbReference>
<dbReference type="AlphaFoldDB" id="A0A8T3CS09"/>
<name>A0A8T3CS09_9TELE</name>
<gene>
    <name evidence="3" type="ORF">AGOR_G00196460</name>
</gene>
<evidence type="ECO:0000256" key="1">
    <source>
        <dbReference type="ARBA" id="ARBA00006432"/>
    </source>
</evidence>
<sequence length="94" mass="10856">MAAIADGVAEFECDEFLQKVQQALPPYARPVFLRLSPQVDTTGTFKIQKTRLQREGFDPRHSTDRIYFLNSRAGRYEPMDEELHRAIEEGRVSL</sequence>
<keyword evidence="4" id="KW-1185">Reference proteome</keyword>
<dbReference type="OrthoDB" id="288590at2759"/>
<comment type="caution">
    <text evidence="3">The sequence shown here is derived from an EMBL/GenBank/DDBJ whole genome shotgun (WGS) entry which is preliminary data.</text>
</comment>
<dbReference type="EMBL" id="JAERUA010000019">
    <property type="protein sequence ID" value="KAI1886507.1"/>
    <property type="molecule type" value="Genomic_DNA"/>
</dbReference>
<evidence type="ECO:0000256" key="2">
    <source>
        <dbReference type="ARBA" id="ARBA00022598"/>
    </source>
</evidence>
<dbReference type="SUPFAM" id="SSF56801">
    <property type="entry name" value="Acetyl-CoA synthetase-like"/>
    <property type="match status" value="1"/>
</dbReference>
<dbReference type="PANTHER" id="PTHR43107">
    <property type="entry name" value="LONG-CHAIN FATTY ACID TRANSPORT PROTEIN"/>
    <property type="match status" value="1"/>
</dbReference>
<dbReference type="GO" id="GO:0001579">
    <property type="term" value="P:medium-chain fatty acid transport"/>
    <property type="evidence" value="ECO:0007669"/>
    <property type="project" value="TreeGrafter"/>
</dbReference>
<dbReference type="GO" id="GO:0005324">
    <property type="term" value="F:long-chain fatty acid transmembrane transporter activity"/>
    <property type="evidence" value="ECO:0007669"/>
    <property type="project" value="TreeGrafter"/>
</dbReference>
<dbReference type="PANTHER" id="PTHR43107:SF7">
    <property type="entry name" value="LONG-CHAIN FATTY ACID TRANSPORT PROTEIN 1"/>
    <property type="match status" value="1"/>
</dbReference>